<dbReference type="Proteomes" id="UP000812270">
    <property type="component" value="Unassembled WGS sequence"/>
</dbReference>
<keyword evidence="1" id="KW-0812">Transmembrane</keyword>
<protein>
    <recommendedName>
        <fullName evidence="4">PKD-like family protein</fullName>
    </recommendedName>
</protein>
<comment type="caution">
    <text evidence="2">The sequence shown here is derived from an EMBL/GenBank/DDBJ whole genome shotgun (WGS) entry which is preliminary data.</text>
</comment>
<keyword evidence="3" id="KW-1185">Reference proteome</keyword>
<evidence type="ECO:0000313" key="3">
    <source>
        <dbReference type="Proteomes" id="UP000812270"/>
    </source>
</evidence>
<evidence type="ECO:0000256" key="1">
    <source>
        <dbReference type="SAM" id="Phobius"/>
    </source>
</evidence>
<dbReference type="InterPro" id="IPR032183">
    <property type="entry name" value="PKD-like"/>
</dbReference>
<dbReference type="RefSeq" id="WP_217793287.1">
    <property type="nucleotide sequence ID" value="NZ_JAHSPG010000015.1"/>
</dbReference>
<dbReference type="EMBL" id="JAHSPG010000015">
    <property type="protein sequence ID" value="MBV4359260.1"/>
    <property type="molecule type" value="Genomic_DNA"/>
</dbReference>
<dbReference type="PROSITE" id="PS51257">
    <property type="entry name" value="PROKAR_LIPOPROTEIN"/>
    <property type="match status" value="1"/>
</dbReference>
<reference evidence="2" key="1">
    <citation type="submission" date="2021-06" db="EMBL/GenBank/DDBJ databases">
        <authorList>
            <person name="Huq M.A."/>
        </authorList>
    </citation>
    <scope>NUCLEOTIDE SEQUENCE</scope>
    <source>
        <strain evidence="2">MAH-26</strain>
    </source>
</reference>
<feature type="transmembrane region" description="Helical" evidence="1">
    <location>
        <begin position="6"/>
        <end position="23"/>
    </location>
</feature>
<gene>
    <name evidence="2" type="ORF">KTO63_18980</name>
</gene>
<name>A0A9E2SFG6_9BACT</name>
<accession>A0A9E2SFG6</accession>
<dbReference type="AlphaFoldDB" id="A0A9E2SFG6"/>
<evidence type="ECO:0000313" key="2">
    <source>
        <dbReference type="EMBL" id="MBV4359260.1"/>
    </source>
</evidence>
<keyword evidence="1" id="KW-1133">Transmembrane helix</keyword>
<proteinExistence type="predicted"/>
<evidence type="ECO:0008006" key="4">
    <source>
        <dbReference type="Google" id="ProtNLM"/>
    </source>
</evidence>
<organism evidence="2 3">
    <name type="scientific">Pinibacter aurantiacus</name>
    <dbReference type="NCBI Taxonomy" id="2851599"/>
    <lineage>
        <taxon>Bacteria</taxon>
        <taxon>Pseudomonadati</taxon>
        <taxon>Bacteroidota</taxon>
        <taxon>Chitinophagia</taxon>
        <taxon>Chitinophagales</taxon>
        <taxon>Chitinophagaceae</taxon>
        <taxon>Pinibacter</taxon>
    </lineage>
</organism>
<keyword evidence="1" id="KW-0472">Membrane</keyword>
<dbReference type="Pfam" id="PF16407">
    <property type="entry name" value="PKD_2"/>
    <property type="match status" value="1"/>
</dbReference>
<sequence length="552" mass="59815">MNNKNIWSTLVVAVLTIFIFVACKKDKGNYNYTAINTITVTTDSLNVDASKVITNDSISVKQFDSLTVNVLLSQTQASGNLSYQWMIIQTAQNISNPAQYIVGTTQQLKTRINLSPNLYRLVLKVTDNTTGVSFYKFYSLNVDTSPWGGEGWVVLQDQPSQGGCDISLIATKDGTSGTGTVYPNLYSLGNFGKKLPTGTSKVNVLNYSASLRIQKVSFFYPNGGVQVRSTDFADSSYTSGWFFAEPTSINLQANGINQGFQYEYLINNNQLHYRAVNATSIKSPPILFNAPVLGSWTLAPFVLNAGLSDYFLTLYDQSNKCFLQYNAQTGALVNVTTDIPNGHFVAYSKGTAPLDPVTGSGFDMNRIGKNLFYAENSQPQSATPATFSCVFRNDASDSTWLYQFAVTTANANTNTTGRYFLSTAKVPGINAATLFAFPTFLTLPGKFYYVNSNTINTCTIGTLATSTSAVGYTFPAGTVVKAMKVFKSGYTTAPSTESKVLVVATDETASGQGNKVYFLSITSTGDINTNPLAVYTGFDKIVDIAFKKGLGL</sequence>